<name>A0A368JHG2_9BACT</name>
<dbReference type="Gene3D" id="1.10.10.60">
    <property type="entry name" value="Homeodomain-like"/>
    <property type="match status" value="1"/>
</dbReference>
<reference evidence="5 6" key="1">
    <citation type="submission" date="2018-07" db="EMBL/GenBank/DDBJ databases">
        <title>Genome analysis of Larkinella rosea.</title>
        <authorList>
            <person name="Zhou Z."/>
            <person name="Wang G."/>
        </authorList>
    </citation>
    <scope>NUCLEOTIDE SEQUENCE [LARGE SCALE GENOMIC DNA]</scope>
    <source>
        <strain evidence="6">zzj9</strain>
    </source>
</reference>
<comment type="caution">
    <text evidence="5">The sequence shown here is derived from an EMBL/GenBank/DDBJ whole genome shotgun (WGS) entry which is preliminary data.</text>
</comment>
<dbReference type="SUPFAM" id="SSF46689">
    <property type="entry name" value="Homeodomain-like"/>
    <property type="match status" value="1"/>
</dbReference>
<dbReference type="Pfam" id="PF12833">
    <property type="entry name" value="HTH_18"/>
    <property type="match status" value="1"/>
</dbReference>
<evidence type="ECO:0000256" key="3">
    <source>
        <dbReference type="ARBA" id="ARBA00023163"/>
    </source>
</evidence>
<keyword evidence="1" id="KW-0805">Transcription regulation</keyword>
<dbReference type="OrthoDB" id="952277at2"/>
<dbReference type="CDD" id="cd00371">
    <property type="entry name" value="HMA"/>
    <property type="match status" value="1"/>
</dbReference>
<dbReference type="AlphaFoldDB" id="A0A368JHG2"/>
<dbReference type="PROSITE" id="PS00041">
    <property type="entry name" value="HTH_ARAC_FAMILY_1"/>
    <property type="match status" value="1"/>
</dbReference>
<evidence type="ECO:0000313" key="5">
    <source>
        <dbReference type="EMBL" id="RCR67109.1"/>
    </source>
</evidence>
<sequence>MAIQDLFIKNMVCDRCIRAVRQDLEKQGYQVHRIELGKVTVEAPHIDLLAIANALEEQGFELLTDRNTRLVNQLKTLIIELIQSGRIMQLKTTLSDYLALHMGMDYAHLSHLFSTSEHVTIEKYWIFQRVEKAKELLSYRELSIHEIAIRLGYSSVAYLTNQFKQITGLTPAAYRNRSSSDRNPLDWI</sequence>
<gene>
    <name evidence="5" type="ORF">DUE52_23955</name>
</gene>
<evidence type="ECO:0000256" key="1">
    <source>
        <dbReference type="ARBA" id="ARBA00023015"/>
    </source>
</evidence>
<dbReference type="Gene3D" id="3.30.70.100">
    <property type="match status" value="1"/>
</dbReference>
<evidence type="ECO:0000259" key="4">
    <source>
        <dbReference type="PROSITE" id="PS01124"/>
    </source>
</evidence>
<organism evidence="5 6">
    <name type="scientific">Larkinella punicea</name>
    <dbReference type="NCBI Taxonomy" id="2315727"/>
    <lineage>
        <taxon>Bacteria</taxon>
        <taxon>Pseudomonadati</taxon>
        <taxon>Bacteroidota</taxon>
        <taxon>Cytophagia</taxon>
        <taxon>Cytophagales</taxon>
        <taxon>Spirosomataceae</taxon>
        <taxon>Larkinella</taxon>
    </lineage>
</organism>
<keyword evidence="6" id="KW-1185">Reference proteome</keyword>
<dbReference type="InterPro" id="IPR009057">
    <property type="entry name" value="Homeodomain-like_sf"/>
</dbReference>
<dbReference type="SUPFAM" id="SSF55008">
    <property type="entry name" value="HMA, heavy metal-associated domain"/>
    <property type="match status" value="1"/>
</dbReference>
<dbReference type="EMBL" id="QOWE01000022">
    <property type="protein sequence ID" value="RCR67109.1"/>
    <property type="molecule type" value="Genomic_DNA"/>
</dbReference>
<dbReference type="PANTHER" id="PTHR43280">
    <property type="entry name" value="ARAC-FAMILY TRANSCRIPTIONAL REGULATOR"/>
    <property type="match status" value="1"/>
</dbReference>
<dbReference type="GO" id="GO:0046872">
    <property type="term" value="F:metal ion binding"/>
    <property type="evidence" value="ECO:0007669"/>
    <property type="project" value="InterPro"/>
</dbReference>
<dbReference type="Proteomes" id="UP000253383">
    <property type="component" value="Unassembled WGS sequence"/>
</dbReference>
<evidence type="ECO:0000313" key="6">
    <source>
        <dbReference type="Proteomes" id="UP000253383"/>
    </source>
</evidence>
<dbReference type="SMART" id="SM00342">
    <property type="entry name" value="HTH_ARAC"/>
    <property type="match status" value="1"/>
</dbReference>
<dbReference type="PANTHER" id="PTHR43280:SF2">
    <property type="entry name" value="HTH-TYPE TRANSCRIPTIONAL REGULATOR EXSA"/>
    <property type="match status" value="1"/>
</dbReference>
<keyword evidence="2" id="KW-0238">DNA-binding</keyword>
<dbReference type="PROSITE" id="PS01124">
    <property type="entry name" value="HTH_ARAC_FAMILY_2"/>
    <property type="match status" value="1"/>
</dbReference>
<proteinExistence type="predicted"/>
<feature type="domain" description="HTH araC/xylS-type" evidence="4">
    <location>
        <begin position="72"/>
        <end position="177"/>
    </location>
</feature>
<dbReference type="InterPro" id="IPR036163">
    <property type="entry name" value="HMA_dom_sf"/>
</dbReference>
<dbReference type="GO" id="GO:0003700">
    <property type="term" value="F:DNA-binding transcription factor activity"/>
    <property type="evidence" value="ECO:0007669"/>
    <property type="project" value="InterPro"/>
</dbReference>
<dbReference type="RefSeq" id="WP_114408596.1">
    <property type="nucleotide sequence ID" value="NZ_QOWE01000022.1"/>
</dbReference>
<dbReference type="InterPro" id="IPR018060">
    <property type="entry name" value="HTH_AraC"/>
</dbReference>
<keyword evidence="3" id="KW-0804">Transcription</keyword>
<protein>
    <submittedName>
        <fullName evidence="5">Helix-turn-helix domain-containing protein</fullName>
    </submittedName>
</protein>
<dbReference type="InterPro" id="IPR006121">
    <property type="entry name" value="HMA_dom"/>
</dbReference>
<accession>A0A368JHG2</accession>
<dbReference type="InterPro" id="IPR018062">
    <property type="entry name" value="HTH_AraC-typ_CS"/>
</dbReference>
<evidence type="ECO:0000256" key="2">
    <source>
        <dbReference type="ARBA" id="ARBA00023125"/>
    </source>
</evidence>
<dbReference type="GO" id="GO:0043565">
    <property type="term" value="F:sequence-specific DNA binding"/>
    <property type="evidence" value="ECO:0007669"/>
    <property type="project" value="InterPro"/>
</dbReference>